<comment type="function">
    <text evidence="12">Catalyzes the reduction of glutathione disulfide (GSSG) to reduced glutathione (GSH). Constitutes the major mechanism to maintain a high GSH:GSSG ratio in the cytosol.</text>
</comment>
<evidence type="ECO:0000256" key="3">
    <source>
        <dbReference type="ARBA" id="ARBA00011738"/>
    </source>
</evidence>
<reference evidence="15" key="1">
    <citation type="journal article" date="2021" name="IMA Fungus">
        <title>Genomic characterization of three marine fungi, including Emericellopsis atlantica sp. nov. with signatures of a generalist lifestyle and marine biomass degradation.</title>
        <authorList>
            <person name="Hagestad O.C."/>
            <person name="Hou L."/>
            <person name="Andersen J.H."/>
            <person name="Hansen E.H."/>
            <person name="Altermark B."/>
            <person name="Li C."/>
            <person name="Kuhnert E."/>
            <person name="Cox R.J."/>
            <person name="Crous P.W."/>
            <person name="Spatafora J.W."/>
            <person name="Lail K."/>
            <person name="Amirebrahimi M."/>
            <person name="Lipzen A."/>
            <person name="Pangilinan J."/>
            <person name="Andreopoulos W."/>
            <person name="Hayes R.D."/>
            <person name="Ng V."/>
            <person name="Grigoriev I.V."/>
            <person name="Jackson S.A."/>
            <person name="Sutton T.D.S."/>
            <person name="Dobson A.D.W."/>
            <person name="Rama T."/>
        </authorList>
    </citation>
    <scope>NUCLEOTIDE SEQUENCE</scope>
    <source>
        <strain evidence="15">TRa3180A</strain>
    </source>
</reference>
<evidence type="ECO:0000313" key="15">
    <source>
        <dbReference type="EMBL" id="KAG9245501.1"/>
    </source>
</evidence>
<feature type="domain" description="FAD/NAD(P)-binding" evidence="14">
    <location>
        <begin position="100"/>
        <end position="248"/>
    </location>
</feature>
<dbReference type="GO" id="GO:0050660">
    <property type="term" value="F:flavin adenine dinucleotide binding"/>
    <property type="evidence" value="ECO:0007669"/>
    <property type="project" value="InterPro"/>
</dbReference>
<evidence type="ECO:0000259" key="14">
    <source>
        <dbReference type="Pfam" id="PF07992"/>
    </source>
</evidence>
<keyword evidence="8" id="KW-0560">Oxidoreductase</keyword>
<dbReference type="InterPro" id="IPR046952">
    <property type="entry name" value="GSHR/TRXR-like"/>
</dbReference>
<dbReference type="SUPFAM" id="SSF55424">
    <property type="entry name" value="FAD/NAD-linked reductases, dimerisation (C-terminal) domain"/>
    <property type="match status" value="1"/>
</dbReference>
<gene>
    <name evidence="15" type="ORF">BJ878DRAFT_479183</name>
</gene>
<dbReference type="GO" id="GO:0004362">
    <property type="term" value="F:glutathione-disulfide reductase (NADPH) activity"/>
    <property type="evidence" value="ECO:0007669"/>
    <property type="project" value="UniProtKB-EC"/>
</dbReference>
<evidence type="ECO:0000256" key="7">
    <source>
        <dbReference type="ARBA" id="ARBA00022827"/>
    </source>
</evidence>
<dbReference type="SUPFAM" id="SSF51905">
    <property type="entry name" value="FAD/NAD(P)-binding domain"/>
    <property type="match status" value="1"/>
</dbReference>
<comment type="cofactor">
    <cofactor evidence="1">
        <name>FAD</name>
        <dbReference type="ChEBI" id="CHEBI:57692"/>
    </cofactor>
</comment>
<protein>
    <recommendedName>
        <fullName evidence="5">Glutathione reductase</fullName>
        <ecNumber evidence="4">1.8.1.7</ecNumber>
    </recommendedName>
</protein>
<dbReference type="GO" id="GO:0045454">
    <property type="term" value="P:cell redox homeostasis"/>
    <property type="evidence" value="ECO:0007669"/>
    <property type="project" value="InterPro"/>
</dbReference>
<comment type="similarity">
    <text evidence="2">Belongs to the class-I pyridine nucleotide-disulfide oxidoreductase family.</text>
</comment>
<dbReference type="InterPro" id="IPR036188">
    <property type="entry name" value="FAD/NAD-bd_sf"/>
</dbReference>
<organism evidence="15 16">
    <name type="scientific">Calycina marina</name>
    <dbReference type="NCBI Taxonomy" id="1763456"/>
    <lineage>
        <taxon>Eukaryota</taxon>
        <taxon>Fungi</taxon>
        <taxon>Dikarya</taxon>
        <taxon>Ascomycota</taxon>
        <taxon>Pezizomycotina</taxon>
        <taxon>Leotiomycetes</taxon>
        <taxon>Helotiales</taxon>
        <taxon>Pezizellaceae</taxon>
        <taxon>Calycina</taxon>
    </lineage>
</organism>
<name>A0A9P7Z579_9HELO</name>
<evidence type="ECO:0000256" key="11">
    <source>
        <dbReference type="ARBA" id="ARBA00049142"/>
    </source>
</evidence>
<comment type="caution">
    <text evidence="15">The sequence shown here is derived from an EMBL/GenBank/DDBJ whole genome shotgun (WGS) entry which is preliminary data.</text>
</comment>
<keyword evidence="7" id="KW-0274">FAD</keyword>
<accession>A0A9P7Z579</accession>
<proteinExistence type="inferred from homology"/>
<evidence type="ECO:0000256" key="4">
    <source>
        <dbReference type="ARBA" id="ARBA00012607"/>
    </source>
</evidence>
<evidence type="ECO:0000259" key="13">
    <source>
        <dbReference type="Pfam" id="PF02852"/>
    </source>
</evidence>
<keyword evidence="16" id="KW-1185">Reference proteome</keyword>
<dbReference type="GO" id="GO:0005739">
    <property type="term" value="C:mitochondrion"/>
    <property type="evidence" value="ECO:0007669"/>
    <property type="project" value="TreeGrafter"/>
</dbReference>
<dbReference type="EMBL" id="MU253844">
    <property type="protein sequence ID" value="KAG9245501.1"/>
    <property type="molecule type" value="Genomic_DNA"/>
</dbReference>
<evidence type="ECO:0000313" key="16">
    <source>
        <dbReference type="Proteomes" id="UP000887226"/>
    </source>
</evidence>
<dbReference type="FunFam" id="3.30.390.30:FF:000003">
    <property type="entry name" value="Glutathione reductase"/>
    <property type="match status" value="1"/>
</dbReference>
<dbReference type="PANTHER" id="PTHR42737">
    <property type="entry name" value="GLUTATHIONE REDUCTASE"/>
    <property type="match status" value="1"/>
</dbReference>
<sequence>MTPKPKKYDYNVIGGGSGTARRSSGWYGAKTLLVEDGRSGGTCVNVGGSKHYGFATPDNITFDFAAFKKKHDEHITGLNSIYENNWSREAIDVEGTQFGMTSDGFFGIEELPKKIAIVGAGYVAVEKAGMLNALGVEVHLFVRGDTFLRSFHPMIQKVMTQRYEDAGVVVHKNFGAIGKVQLVSDGKGDDKVLKITVGGEDLEFNELLWAISRAPDIKKLNLGVTGYQNTIAGSIYALGDVTVAIAAGRQLGNRLFGSPDLAQSYLSYSDVPSVVFSHPEVGTIGLTEPQAISKYGESKVKAYHTKFKNLFYVPSIFPAEEKKNPTEFKIVSEGPEEKVVGLHLLGLGVGEMLQGFSVAVKMGARKKDFDTCVAIHPTSAEEIVTMR</sequence>
<evidence type="ECO:0000256" key="5">
    <source>
        <dbReference type="ARBA" id="ARBA00017111"/>
    </source>
</evidence>
<dbReference type="Pfam" id="PF07992">
    <property type="entry name" value="Pyr_redox_2"/>
    <property type="match status" value="1"/>
</dbReference>
<dbReference type="Gene3D" id="3.50.50.60">
    <property type="entry name" value="FAD/NAD(P)-binding domain"/>
    <property type="match status" value="2"/>
</dbReference>
<dbReference type="FunFam" id="3.50.50.60:FF:000235">
    <property type="entry name" value="Glutathione reductase"/>
    <property type="match status" value="1"/>
</dbReference>
<dbReference type="InterPro" id="IPR016156">
    <property type="entry name" value="FAD/NAD-linked_Rdtase_dimer_sf"/>
</dbReference>
<keyword evidence="6" id="KW-0285">Flavoprotein</keyword>
<evidence type="ECO:0000256" key="8">
    <source>
        <dbReference type="ARBA" id="ARBA00023002"/>
    </source>
</evidence>
<dbReference type="GO" id="GO:0005829">
    <property type="term" value="C:cytosol"/>
    <property type="evidence" value="ECO:0007669"/>
    <property type="project" value="TreeGrafter"/>
</dbReference>
<keyword evidence="9" id="KW-1015">Disulfide bond</keyword>
<dbReference type="Proteomes" id="UP000887226">
    <property type="component" value="Unassembled WGS sequence"/>
</dbReference>
<dbReference type="Pfam" id="PF02852">
    <property type="entry name" value="Pyr_redox_dim"/>
    <property type="match status" value="1"/>
</dbReference>
<comment type="catalytic activity">
    <reaction evidence="11">
        <text>2 glutathione + NADP(+) = glutathione disulfide + NADPH + H(+)</text>
        <dbReference type="Rhea" id="RHEA:11740"/>
        <dbReference type="ChEBI" id="CHEBI:15378"/>
        <dbReference type="ChEBI" id="CHEBI:57783"/>
        <dbReference type="ChEBI" id="CHEBI:57925"/>
        <dbReference type="ChEBI" id="CHEBI:58297"/>
        <dbReference type="ChEBI" id="CHEBI:58349"/>
        <dbReference type="EC" id="1.8.1.7"/>
    </reaction>
</comment>
<dbReference type="EC" id="1.8.1.7" evidence="4"/>
<comment type="subunit">
    <text evidence="3">Homodimer.</text>
</comment>
<evidence type="ECO:0000256" key="6">
    <source>
        <dbReference type="ARBA" id="ARBA00022630"/>
    </source>
</evidence>
<dbReference type="PANTHER" id="PTHR42737:SF1">
    <property type="entry name" value="GLUTATHIONE REDUCTASE"/>
    <property type="match status" value="1"/>
</dbReference>
<evidence type="ECO:0000256" key="10">
    <source>
        <dbReference type="ARBA" id="ARBA00023284"/>
    </source>
</evidence>
<dbReference type="Gene3D" id="3.30.390.30">
    <property type="match status" value="1"/>
</dbReference>
<dbReference type="InterPro" id="IPR023753">
    <property type="entry name" value="FAD/NAD-binding_dom"/>
</dbReference>
<evidence type="ECO:0000256" key="2">
    <source>
        <dbReference type="ARBA" id="ARBA00007532"/>
    </source>
</evidence>
<evidence type="ECO:0000256" key="9">
    <source>
        <dbReference type="ARBA" id="ARBA00023157"/>
    </source>
</evidence>
<feature type="domain" description="Pyridine nucleotide-disulphide oxidoreductase dimerisation" evidence="13">
    <location>
        <begin position="271"/>
        <end position="386"/>
    </location>
</feature>
<dbReference type="GO" id="GO:0006749">
    <property type="term" value="P:glutathione metabolic process"/>
    <property type="evidence" value="ECO:0007669"/>
    <property type="project" value="TreeGrafter"/>
</dbReference>
<evidence type="ECO:0000256" key="1">
    <source>
        <dbReference type="ARBA" id="ARBA00001974"/>
    </source>
</evidence>
<evidence type="ECO:0000256" key="12">
    <source>
        <dbReference type="ARBA" id="ARBA00056905"/>
    </source>
</evidence>
<keyword evidence="10" id="KW-0676">Redox-active center</keyword>
<dbReference type="OrthoDB" id="5956163at2759"/>
<dbReference type="InterPro" id="IPR004099">
    <property type="entry name" value="Pyr_nucl-diS_OxRdtase_dimer"/>
</dbReference>
<dbReference type="GO" id="GO:0034599">
    <property type="term" value="P:cellular response to oxidative stress"/>
    <property type="evidence" value="ECO:0007669"/>
    <property type="project" value="TreeGrafter"/>
</dbReference>
<dbReference type="AlphaFoldDB" id="A0A9P7Z579"/>